<sequence length="84" mass="9024">MRSSELPIVHEKGSIRIIHLQLFAKKLCVSNMGRMGASSLPPKQERLNLFGTSQRPSSSSTKGSSTNSTEAGAFEQYLQGVAAS</sequence>
<evidence type="ECO:0000256" key="1">
    <source>
        <dbReference type="SAM" id="MobiDB-lite"/>
    </source>
</evidence>
<dbReference type="AlphaFoldDB" id="A0AAV7IAA6"/>
<feature type="compositionally biased region" description="Low complexity" evidence="1">
    <location>
        <begin position="52"/>
        <end position="69"/>
    </location>
</feature>
<organism evidence="2 3">
    <name type="scientific">Cotesia glomerata</name>
    <name type="common">Lepidopteran parasitic wasp</name>
    <name type="synonym">Apanteles glomeratus</name>
    <dbReference type="NCBI Taxonomy" id="32391"/>
    <lineage>
        <taxon>Eukaryota</taxon>
        <taxon>Metazoa</taxon>
        <taxon>Ecdysozoa</taxon>
        <taxon>Arthropoda</taxon>
        <taxon>Hexapoda</taxon>
        <taxon>Insecta</taxon>
        <taxon>Pterygota</taxon>
        <taxon>Neoptera</taxon>
        <taxon>Endopterygota</taxon>
        <taxon>Hymenoptera</taxon>
        <taxon>Apocrita</taxon>
        <taxon>Ichneumonoidea</taxon>
        <taxon>Braconidae</taxon>
        <taxon>Microgastrinae</taxon>
        <taxon>Cotesia</taxon>
    </lineage>
</organism>
<evidence type="ECO:0000313" key="2">
    <source>
        <dbReference type="EMBL" id="KAH0555497.1"/>
    </source>
</evidence>
<keyword evidence="3" id="KW-1185">Reference proteome</keyword>
<dbReference type="Proteomes" id="UP000826195">
    <property type="component" value="Unassembled WGS sequence"/>
</dbReference>
<gene>
    <name evidence="2" type="ORF">KQX54_019433</name>
</gene>
<comment type="caution">
    <text evidence="2">The sequence shown here is derived from an EMBL/GenBank/DDBJ whole genome shotgun (WGS) entry which is preliminary data.</text>
</comment>
<evidence type="ECO:0000313" key="3">
    <source>
        <dbReference type="Proteomes" id="UP000826195"/>
    </source>
</evidence>
<feature type="region of interest" description="Disordered" evidence="1">
    <location>
        <begin position="36"/>
        <end position="73"/>
    </location>
</feature>
<accession>A0AAV7IAA6</accession>
<reference evidence="2 3" key="1">
    <citation type="journal article" date="2021" name="J. Hered.">
        <title>A chromosome-level genome assembly of the parasitoid wasp, Cotesia glomerata (Hymenoptera: Braconidae).</title>
        <authorList>
            <person name="Pinto B.J."/>
            <person name="Weis J.J."/>
            <person name="Gamble T."/>
            <person name="Ode P.J."/>
            <person name="Paul R."/>
            <person name="Zaspel J.M."/>
        </authorList>
    </citation>
    <scope>NUCLEOTIDE SEQUENCE [LARGE SCALE GENOMIC DNA]</scope>
    <source>
        <strain evidence="2">CgM1</strain>
    </source>
</reference>
<proteinExistence type="predicted"/>
<dbReference type="EMBL" id="JAHXZJ010001119">
    <property type="protein sequence ID" value="KAH0555497.1"/>
    <property type="molecule type" value="Genomic_DNA"/>
</dbReference>
<protein>
    <submittedName>
        <fullName evidence="2">Uncharacterized protein</fullName>
    </submittedName>
</protein>
<name>A0AAV7IAA6_COTGL</name>